<protein>
    <submittedName>
        <fullName evidence="4">RabGAP/TBC protein</fullName>
    </submittedName>
</protein>
<dbReference type="RefSeq" id="XP_027610943.1">
    <property type="nucleotide sequence ID" value="XM_027755142.1"/>
</dbReference>
<dbReference type="SUPFAM" id="SSF47923">
    <property type="entry name" value="Ypt/Rab-GAP domain of gyp1p"/>
    <property type="match status" value="2"/>
</dbReference>
<dbReference type="InterPro" id="IPR035969">
    <property type="entry name" value="Rab-GAP_TBC_sf"/>
</dbReference>
<keyword evidence="5" id="KW-1185">Reference proteome</keyword>
<feature type="compositionally biased region" description="Basic and acidic residues" evidence="2">
    <location>
        <begin position="634"/>
        <end position="645"/>
    </location>
</feature>
<comment type="caution">
    <text evidence="4">The sequence shown here is derived from an EMBL/GenBank/DDBJ whole genome shotgun (WGS) entry which is preliminary data.</text>
</comment>
<dbReference type="PROSITE" id="PS50086">
    <property type="entry name" value="TBC_RABGAP"/>
    <property type="match status" value="1"/>
</dbReference>
<keyword evidence="1" id="KW-0343">GTPase activation</keyword>
<evidence type="ECO:0000259" key="3">
    <source>
        <dbReference type="PROSITE" id="PS50086"/>
    </source>
</evidence>
<dbReference type="Gene3D" id="1.10.8.270">
    <property type="entry name" value="putative rabgap domain of human tbc1 domain family member 14 like domains"/>
    <property type="match status" value="1"/>
</dbReference>
<feature type="domain" description="Rab-GAP TBC" evidence="3">
    <location>
        <begin position="132"/>
        <end position="349"/>
    </location>
</feature>
<feature type="compositionally biased region" description="Pro residues" evidence="2">
    <location>
        <begin position="731"/>
        <end position="740"/>
    </location>
</feature>
<dbReference type="InterPro" id="IPR000195">
    <property type="entry name" value="Rab-GAP-TBC_dom"/>
</dbReference>
<feature type="compositionally biased region" description="Polar residues" evidence="2">
    <location>
        <begin position="675"/>
        <end position="686"/>
    </location>
</feature>
<dbReference type="Proteomes" id="UP000287166">
    <property type="component" value="Unassembled WGS sequence"/>
</dbReference>
<dbReference type="OrthoDB" id="27140at2759"/>
<feature type="region of interest" description="Disordered" evidence="2">
    <location>
        <begin position="634"/>
        <end position="789"/>
    </location>
</feature>
<reference evidence="4 5" key="1">
    <citation type="journal article" date="2018" name="Sci. Rep.">
        <title>Genome sequence of the cauliflower mushroom Sparassis crispa (Hanabiratake) and its association with beneficial usage.</title>
        <authorList>
            <person name="Kiyama R."/>
            <person name="Furutani Y."/>
            <person name="Kawaguchi K."/>
            <person name="Nakanishi T."/>
        </authorList>
    </citation>
    <scope>NUCLEOTIDE SEQUENCE [LARGE SCALE GENOMIC DNA]</scope>
</reference>
<dbReference type="FunFam" id="1.10.8.270:FF:000011">
    <property type="entry name" value="TBC1 domain family member 5"/>
    <property type="match status" value="1"/>
</dbReference>
<evidence type="ECO:0000256" key="2">
    <source>
        <dbReference type="SAM" id="MobiDB-lite"/>
    </source>
</evidence>
<dbReference type="Gene3D" id="1.10.472.80">
    <property type="entry name" value="Ypt/Rab-GAP domain of gyp1p, domain 3"/>
    <property type="match status" value="1"/>
</dbReference>
<dbReference type="SMART" id="SM00164">
    <property type="entry name" value="TBC"/>
    <property type="match status" value="1"/>
</dbReference>
<proteinExistence type="predicted"/>
<evidence type="ECO:0000313" key="4">
    <source>
        <dbReference type="EMBL" id="GBE80030.1"/>
    </source>
</evidence>
<dbReference type="Pfam" id="PF00566">
    <property type="entry name" value="RabGAP-TBC"/>
    <property type="match status" value="2"/>
</dbReference>
<dbReference type="PANTHER" id="PTHR22957">
    <property type="entry name" value="TBC1 DOMAIN FAMILY MEMBER GTPASE-ACTIVATING PROTEIN"/>
    <property type="match status" value="1"/>
</dbReference>
<name>A0A401GD02_9APHY</name>
<dbReference type="PANTHER" id="PTHR22957:SF337">
    <property type="entry name" value="TBC1 DOMAIN FAMILY MEMBER 5"/>
    <property type="match status" value="1"/>
</dbReference>
<accession>A0A401GD02</accession>
<dbReference type="STRING" id="139825.A0A401GD02"/>
<dbReference type="GeneID" id="38776947"/>
<dbReference type="EMBL" id="BFAD01000002">
    <property type="protein sequence ID" value="GBE80030.1"/>
    <property type="molecule type" value="Genomic_DNA"/>
</dbReference>
<dbReference type="GO" id="GO:0005096">
    <property type="term" value="F:GTPase activator activity"/>
    <property type="evidence" value="ECO:0007669"/>
    <property type="project" value="UniProtKB-KW"/>
</dbReference>
<dbReference type="FunFam" id="1.10.472.80:FF:000038">
    <property type="entry name" value="TBC1 domain family member 5"/>
    <property type="match status" value="1"/>
</dbReference>
<feature type="region of interest" description="Disordered" evidence="2">
    <location>
        <begin position="433"/>
        <end position="452"/>
    </location>
</feature>
<evidence type="ECO:0000313" key="5">
    <source>
        <dbReference type="Proteomes" id="UP000287166"/>
    </source>
</evidence>
<dbReference type="InParanoid" id="A0A401GD02"/>
<sequence>MTERTRPDVKEIKDAYDYLFNSAFNMSKIKDAALGGRLFRGSDDADGVPGRSMAWKLFLLQAEPLQMPHDVVAIAPLESLRVSRKEYTKLLLEKMRSPDGSYEEGLVIPGLATSPPRVDLSKQNLEKNNPLSLHDENPWTKWFESVDLRKTILQDVERTFPDVGYFRDPEVQAQLTNILFVHSVMHPDVGYRQGMHELLAPLYFAVDYDSVTEDEPGLDDSPVKEFCSRTWVASDAWSLFVSVMRGVGRWYEWRESQSPADTSPLGSHVQLNIPSGETRLKPYVAPIVDACNRIQSTYLKSVDPELWRRMQSAGIEPQIYGIRWLRLLFTREFSMQDAMIIWDGLFACDPSFDLAQWLCVAMLIRIRNQLIPSDYSGQLTYLLRYPSQPPSAEAPAVHHATLLLHQALTLQMSPSPAAGVSVIHENRNLLSIPIEVPEPSPPPPMRRRQRPGEWGMSFSSEAASRAGQSSKSAHGRQQSTPLGLSEMLARGLLERGESLGINKTVMNAVSELKRNLPDLTNSLGRFPMTPQTAYAAYPLTDERLPSERPPWESRIRFEVDREVAQMQSLQKRLGDSVSWIVDTLLLDESTGPNEDRARAVQNRKREALECLSYVRDVLRGTVTVVEEERLVGEEEFKRRQAKEEQLAMPAPPQPAAPPPAETRPQALGSGMPSDYFSSTMRSQSRASIPVARLSPQPPSSTASPSLSTPNSKGVPMAPWNHTRSNFSSKAPPIPNLPRLPPRTSTATHPGVVPSAYTPPLRPSPVVESATSPGYPPRHGVQQDPLGALP</sequence>
<feature type="compositionally biased region" description="Low complexity" evidence="2">
    <location>
        <begin position="699"/>
        <end position="711"/>
    </location>
</feature>
<organism evidence="4 5">
    <name type="scientific">Sparassis crispa</name>
    <dbReference type="NCBI Taxonomy" id="139825"/>
    <lineage>
        <taxon>Eukaryota</taxon>
        <taxon>Fungi</taxon>
        <taxon>Dikarya</taxon>
        <taxon>Basidiomycota</taxon>
        <taxon>Agaricomycotina</taxon>
        <taxon>Agaricomycetes</taxon>
        <taxon>Polyporales</taxon>
        <taxon>Sparassidaceae</taxon>
        <taxon>Sparassis</taxon>
    </lineage>
</organism>
<dbReference type="AlphaFoldDB" id="A0A401GD02"/>
<dbReference type="GO" id="GO:0005737">
    <property type="term" value="C:cytoplasm"/>
    <property type="evidence" value="ECO:0007669"/>
    <property type="project" value="UniProtKB-ARBA"/>
</dbReference>
<feature type="compositionally biased region" description="Pro residues" evidence="2">
    <location>
        <begin position="649"/>
        <end position="661"/>
    </location>
</feature>
<gene>
    <name evidence="4" type="ORF">SCP_0212320</name>
</gene>
<feature type="region of interest" description="Disordered" evidence="2">
    <location>
        <begin position="458"/>
        <end position="482"/>
    </location>
</feature>
<evidence type="ECO:0000256" key="1">
    <source>
        <dbReference type="ARBA" id="ARBA00022468"/>
    </source>
</evidence>